<dbReference type="AlphaFoldDB" id="A0A1M7SE41"/>
<dbReference type="Pfam" id="PF00005">
    <property type="entry name" value="ABC_tran"/>
    <property type="match status" value="1"/>
</dbReference>
<keyword evidence="5" id="KW-0131">Cell cycle</keyword>
<dbReference type="GO" id="GO:0016887">
    <property type="term" value="F:ATP hydrolysis activity"/>
    <property type="evidence" value="ECO:0007669"/>
    <property type="project" value="InterPro"/>
</dbReference>
<dbReference type="PROSITE" id="PS00211">
    <property type="entry name" value="ABC_TRANSPORTER_1"/>
    <property type="match status" value="1"/>
</dbReference>
<evidence type="ECO:0000256" key="1">
    <source>
        <dbReference type="ARBA" id="ARBA00022448"/>
    </source>
</evidence>
<dbReference type="Gene3D" id="3.40.50.300">
    <property type="entry name" value="P-loop containing nucleotide triphosphate hydrolases"/>
    <property type="match status" value="1"/>
</dbReference>
<gene>
    <name evidence="5" type="ORF">SAMN05216200_102290</name>
</gene>
<dbReference type="SUPFAM" id="SSF52540">
    <property type="entry name" value="P-loop containing nucleoside triphosphate hydrolases"/>
    <property type="match status" value="1"/>
</dbReference>
<name>A0A1M7SE41_9RHOB</name>
<dbReference type="PANTHER" id="PTHR24220:SF470">
    <property type="entry name" value="CELL DIVISION ATP-BINDING PROTEIN FTSE"/>
    <property type="match status" value="1"/>
</dbReference>
<reference evidence="5 6" key="1">
    <citation type="submission" date="2016-12" db="EMBL/GenBank/DDBJ databases">
        <authorList>
            <person name="Song W.-J."/>
            <person name="Kurnit D.M."/>
        </authorList>
    </citation>
    <scope>NUCLEOTIDE SEQUENCE [LARGE SCALE GENOMIC DNA]</scope>
    <source>
        <strain evidence="5 6">CGMCC 1.10808</strain>
    </source>
</reference>
<evidence type="ECO:0000256" key="3">
    <source>
        <dbReference type="ARBA" id="ARBA00022840"/>
    </source>
</evidence>
<dbReference type="SMART" id="SM00382">
    <property type="entry name" value="AAA"/>
    <property type="match status" value="1"/>
</dbReference>
<dbReference type="InterPro" id="IPR003439">
    <property type="entry name" value="ABC_transporter-like_ATP-bd"/>
</dbReference>
<dbReference type="GO" id="GO:0005886">
    <property type="term" value="C:plasma membrane"/>
    <property type="evidence" value="ECO:0007669"/>
    <property type="project" value="TreeGrafter"/>
</dbReference>
<dbReference type="InterPro" id="IPR017871">
    <property type="entry name" value="ABC_transporter-like_CS"/>
</dbReference>
<dbReference type="EMBL" id="FRDL01000002">
    <property type="protein sequence ID" value="SHN56745.1"/>
    <property type="molecule type" value="Genomic_DNA"/>
</dbReference>
<evidence type="ECO:0000256" key="2">
    <source>
        <dbReference type="ARBA" id="ARBA00022741"/>
    </source>
</evidence>
<dbReference type="RefSeq" id="WP_072746357.1">
    <property type="nucleotide sequence ID" value="NZ_FOHL01000003.1"/>
</dbReference>
<dbReference type="CDD" id="cd03255">
    <property type="entry name" value="ABC_MJ0796_LolCDE_FtsE"/>
    <property type="match status" value="1"/>
</dbReference>
<protein>
    <submittedName>
        <fullName evidence="5">Cell division transport system ATP-binding protein</fullName>
    </submittedName>
</protein>
<dbReference type="OrthoDB" id="9786950at2"/>
<dbReference type="STRING" id="1189325.SAMN04488119_103218"/>
<keyword evidence="3 5" id="KW-0067">ATP-binding</keyword>
<keyword evidence="5" id="KW-0132">Cell division</keyword>
<dbReference type="GO" id="GO:0022857">
    <property type="term" value="F:transmembrane transporter activity"/>
    <property type="evidence" value="ECO:0007669"/>
    <property type="project" value="TreeGrafter"/>
</dbReference>
<dbReference type="Proteomes" id="UP000184066">
    <property type="component" value="Unassembled WGS sequence"/>
</dbReference>
<accession>A0A1M7SE41</accession>
<dbReference type="PANTHER" id="PTHR24220">
    <property type="entry name" value="IMPORT ATP-BINDING PROTEIN"/>
    <property type="match status" value="1"/>
</dbReference>
<dbReference type="PROSITE" id="PS50893">
    <property type="entry name" value="ABC_TRANSPORTER_2"/>
    <property type="match status" value="1"/>
</dbReference>
<keyword evidence="2" id="KW-0547">Nucleotide-binding</keyword>
<dbReference type="GO" id="GO:0051301">
    <property type="term" value="P:cell division"/>
    <property type="evidence" value="ECO:0007669"/>
    <property type="project" value="UniProtKB-KW"/>
</dbReference>
<sequence length="226" mass="24549">MIEFDGVEFRYGGGREILREVSLTIEAGGFHFLTGPSGAGKSTFLRLCRMALRPSAGRLRVFGVEAAEADADAVAALRRRIGMVFQDGRFLDHLSVFDNVALPLRIRGAPARERRAQAAELIEWVGLGARAHALPAELSGGELQRAALARAVIGAPDLIIADEPTGNVDRETAVELLSLLMALHRHGKGVLIATHDHELIRAARRETPVQVLRIEDGCVLAQGRRR</sequence>
<dbReference type="GO" id="GO:0005524">
    <property type="term" value="F:ATP binding"/>
    <property type="evidence" value="ECO:0007669"/>
    <property type="project" value="UniProtKB-KW"/>
</dbReference>
<proteinExistence type="predicted"/>
<evidence type="ECO:0000313" key="5">
    <source>
        <dbReference type="EMBL" id="SHN56745.1"/>
    </source>
</evidence>
<keyword evidence="1" id="KW-0813">Transport</keyword>
<dbReference type="InterPro" id="IPR027417">
    <property type="entry name" value="P-loop_NTPase"/>
</dbReference>
<keyword evidence="6" id="KW-1185">Reference proteome</keyword>
<dbReference type="InterPro" id="IPR003593">
    <property type="entry name" value="AAA+_ATPase"/>
</dbReference>
<organism evidence="5 6">
    <name type="scientific">Oceanicella actignis</name>
    <dbReference type="NCBI Taxonomy" id="1189325"/>
    <lineage>
        <taxon>Bacteria</taxon>
        <taxon>Pseudomonadati</taxon>
        <taxon>Pseudomonadota</taxon>
        <taxon>Alphaproteobacteria</taxon>
        <taxon>Rhodobacterales</taxon>
        <taxon>Paracoccaceae</taxon>
        <taxon>Oceanicella</taxon>
    </lineage>
</organism>
<evidence type="ECO:0000259" key="4">
    <source>
        <dbReference type="PROSITE" id="PS50893"/>
    </source>
</evidence>
<feature type="domain" description="ABC transporter" evidence="4">
    <location>
        <begin position="2"/>
        <end position="226"/>
    </location>
</feature>
<dbReference type="InterPro" id="IPR015854">
    <property type="entry name" value="ABC_transpr_LolD-like"/>
</dbReference>
<dbReference type="InterPro" id="IPR017911">
    <property type="entry name" value="MacB-like_ATP-bd"/>
</dbReference>
<evidence type="ECO:0000313" key="6">
    <source>
        <dbReference type="Proteomes" id="UP000184066"/>
    </source>
</evidence>